<evidence type="ECO:0000256" key="1">
    <source>
        <dbReference type="ARBA" id="ARBA00004424"/>
    </source>
</evidence>
<dbReference type="PANTHER" id="PTHR10010">
    <property type="entry name" value="SOLUTE CARRIER FAMILY 34 SODIUM PHOSPHATE , MEMBER 2-RELATED"/>
    <property type="match status" value="1"/>
</dbReference>
<evidence type="ECO:0000256" key="7">
    <source>
        <dbReference type="SAM" id="Phobius"/>
    </source>
</evidence>
<dbReference type="Proteomes" id="UP001497623">
    <property type="component" value="Unassembled WGS sequence"/>
</dbReference>
<feature type="non-terminal residue" evidence="8">
    <location>
        <position position="1"/>
    </location>
</feature>
<comment type="similarity">
    <text evidence="2">Belongs to the SLC34A transporter family.</text>
</comment>
<keyword evidence="9" id="KW-1185">Reference proteome</keyword>
<proteinExistence type="inferred from homology"/>
<protein>
    <submittedName>
        <fullName evidence="8">Uncharacterized protein</fullName>
    </submittedName>
</protein>
<evidence type="ECO:0000313" key="9">
    <source>
        <dbReference type="Proteomes" id="UP001497623"/>
    </source>
</evidence>
<feature type="non-terminal residue" evidence="8">
    <location>
        <position position="154"/>
    </location>
</feature>
<dbReference type="GO" id="GO:0016324">
    <property type="term" value="C:apical plasma membrane"/>
    <property type="evidence" value="ECO:0007669"/>
    <property type="project" value="UniProtKB-SubCell"/>
</dbReference>
<organism evidence="8 9">
    <name type="scientific">Meganyctiphanes norvegica</name>
    <name type="common">Northern krill</name>
    <name type="synonym">Thysanopoda norvegica</name>
    <dbReference type="NCBI Taxonomy" id="48144"/>
    <lineage>
        <taxon>Eukaryota</taxon>
        <taxon>Metazoa</taxon>
        <taxon>Ecdysozoa</taxon>
        <taxon>Arthropoda</taxon>
        <taxon>Crustacea</taxon>
        <taxon>Multicrustacea</taxon>
        <taxon>Malacostraca</taxon>
        <taxon>Eumalacostraca</taxon>
        <taxon>Eucarida</taxon>
        <taxon>Euphausiacea</taxon>
        <taxon>Euphausiidae</taxon>
        <taxon>Meganyctiphanes</taxon>
    </lineage>
</organism>
<dbReference type="GO" id="GO:0044341">
    <property type="term" value="P:sodium-dependent phosphate transport"/>
    <property type="evidence" value="ECO:0007669"/>
    <property type="project" value="InterPro"/>
</dbReference>
<reference evidence="8 9" key="1">
    <citation type="submission" date="2024-05" db="EMBL/GenBank/DDBJ databases">
        <authorList>
            <person name="Wallberg A."/>
        </authorList>
    </citation>
    <scope>NUCLEOTIDE SEQUENCE [LARGE SCALE GENOMIC DNA]</scope>
</reference>
<evidence type="ECO:0000256" key="2">
    <source>
        <dbReference type="ARBA" id="ARBA00005808"/>
    </source>
</evidence>
<evidence type="ECO:0000256" key="5">
    <source>
        <dbReference type="ARBA" id="ARBA00022989"/>
    </source>
</evidence>
<evidence type="ECO:0000256" key="4">
    <source>
        <dbReference type="ARBA" id="ARBA00022692"/>
    </source>
</evidence>
<feature type="transmembrane region" description="Helical" evidence="7">
    <location>
        <begin position="124"/>
        <end position="149"/>
    </location>
</feature>
<keyword evidence="6 7" id="KW-0472">Membrane</keyword>
<evidence type="ECO:0000256" key="6">
    <source>
        <dbReference type="ARBA" id="ARBA00023136"/>
    </source>
</evidence>
<keyword evidence="4 7" id="KW-0812">Transmembrane</keyword>
<evidence type="ECO:0000313" key="8">
    <source>
        <dbReference type="EMBL" id="CAL4241107.1"/>
    </source>
</evidence>
<keyword evidence="3" id="KW-1003">Cell membrane</keyword>
<dbReference type="PANTHER" id="PTHR10010:SF46">
    <property type="entry name" value="SODIUM-DEPENDENT PHOSPHATE TRANSPORT PROTEIN 2B"/>
    <property type="match status" value="1"/>
</dbReference>
<gene>
    <name evidence="8" type="ORF">MNOR_LOCUS40684</name>
</gene>
<comment type="caution">
    <text evidence="8">The sequence shown here is derived from an EMBL/GenBank/DDBJ whole genome shotgun (WGS) entry which is preliminary data.</text>
</comment>
<comment type="subcellular location">
    <subcellularLocation>
        <location evidence="1">Apical cell membrane</location>
        <topology evidence="1">Multi-pass membrane protein</topology>
    </subcellularLocation>
</comment>
<keyword evidence="5 7" id="KW-1133">Transmembrane helix</keyword>
<dbReference type="EMBL" id="CAXKWB010129513">
    <property type="protein sequence ID" value="CAL4241107.1"/>
    <property type="molecule type" value="Genomic_DNA"/>
</dbReference>
<evidence type="ECO:0000256" key="3">
    <source>
        <dbReference type="ARBA" id="ARBA00022475"/>
    </source>
</evidence>
<accession>A0AAV2SW35</accession>
<sequence length="154" mass="16598">GMLEAITTAIIDSLGDFGGNDAQEIKILKVLTEPFTKLVIQLDKDVIVGWGNPNDTTYDNFTSMVKTCWGTVEGCTTPLPLTTEDMSSTLSTAFSTDVYEPILHICESEIKCEFLFSMTAMSDAAIGAILLFGSLILLCSCLIGVVKILNSAMK</sequence>
<dbReference type="InterPro" id="IPR003841">
    <property type="entry name" value="Na/Pi_transpt"/>
</dbReference>
<dbReference type="GO" id="GO:0005436">
    <property type="term" value="F:sodium:phosphate symporter activity"/>
    <property type="evidence" value="ECO:0007669"/>
    <property type="project" value="InterPro"/>
</dbReference>
<dbReference type="AlphaFoldDB" id="A0AAV2SW35"/>
<name>A0AAV2SW35_MEGNR</name>